<dbReference type="Proteomes" id="UP000322997">
    <property type="component" value="Unassembled WGS sequence"/>
</dbReference>
<evidence type="ECO:0000313" key="1">
    <source>
        <dbReference type="EMBL" id="TYS56321.1"/>
    </source>
</evidence>
<dbReference type="RefSeq" id="WP_148984355.1">
    <property type="nucleotide sequence ID" value="NZ_JBNILK010000001.1"/>
</dbReference>
<gene>
    <name evidence="1" type="ORF">FZC83_01760</name>
</gene>
<protein>
    <submittedName>
        <fullName evidence="1">Uncharacterized protein</fullName>
    </submittedName>
</protein>
<evidence type="ECO:0000313" key="2">
    <source>
        <dbReference type="Proteomes" id="UP000322997"/>
    </source>
</evidence>
<dbReference type="AlphaFoldDB" id="A0A5D4S174"/>
<organism evidence="1 2">
    <name type="scientific">Rossellomorea marisflavi</name>
    <dbReference type="NCBI Taxonomy" id="189381"/>
    <lineage>
        <taxon>Bacteria</taxon>
        <taxon>Bacillati</taxon>
        <taxon>Bacillota</taxon>
        <taxon>Bacilli</taxon>
        <taxon>Bacillales</taxon>
        <taxon>Bacillaceae</taxon>
        <taxon>Rossellomorea</taxon>
    </lineage>
</organism>
<reference evidence="1 2" key="1">
    <citation type="submission" date="2019-08" db="EMBL/GenBank/DDBJ databases">
        <title>Bacillus genomes from the desert of Cuatro Cienegas, Coahuila.</title>
        <authorList>
            <person name="Olmedo-Alvarez G."/>
        </authorList>
    </citation>
    <scope>NUCLEOTIDE SEQUENCE [LARGE SCALE GENOMIC DNA]</scope>
    <source>
        <strain evidence="1 2">CH108_3D</strain>
    </source>
</reference>
<dbReference type="EMBL" id="VTEQ01000001">
    <property type="protein sequence ID" value="TYS56321.1"/>
    <property type="molecule type" value="Genomic_DNA"/>
</dbReference>
<sequence>MKQVYKSEDGLVFDNKGECLKHEFKLNGGNEVFKELVNQAANEVEHLSGLKLFINEASAEVNWDGDPNEDEHNYVVWQTVNITAYEENGEQRGGDFSKGSMGAYTKELLIKDLLEEFHHPYLSLHEGVLVKGNSEDWMSPYNYRINGVNVEDVLKRSIGKRVRIEILD</sequence>
<name>A0A5D4S174_9BACI</name>
<proteinExistence type="predicted"/>
<comment type="caution">
    <text evidence="1">The sequence shown here is derived from an EMBL/GenBank/DDBJ whole genome shotgun (WGS) entry which is preliminary data.</text>
</comment>
<accession>A0A5D4S174</accession>